<accession>A0A3Q7ER04</accession>
<evidence type="ECO:0000256" key="1">
    <source>
        <dbReference type="SAM" id="Phobius"/>
    </source>
</evidence>
<proteinExistence type="predicted"/>
<reference evidence="2" key="2">
    <citation type="submission" date="2019-01" db="UniProtKB">
        <authorList>
            <consortium name="EnsemblPlants"/>
        </authorList>
    </citation>
    <scope>IDENTIFICATION</scope>
    <source>
        <strain evidence="2">cv. Heinz 1706</strain>
    </source>
</reference>
<organism evidence="2">
    <name type="scientific">Solanum lycopersicum</name>
    <name type="common">Tomato</name>
    <name type="synonym">Lycopersicon esculentum</name>
    <dbReference type="NCBI Taxonomy" id="4081"/>
    <lineage>
        <taxon>Eukaryota</taxon>
        <taxon>Viridiplantae</taxon>
        <taxon>Streptophyta</taxon>
        <taxon>Embryophyta</taxon>
        <taxon>Tracheophyta</taxon>
        <taxon>Spermatophyta</taxon>
        <taxon>Magnoliopsida</taxon>
        <taxon>eudicotyledons</taxon>
        <taxon>Gunneridae</taxon>
        <taxon>Pentapetalae</taxon>
        <taxon>asterids</taxon>
        <taxon>lamiids</taxon>
        <taxon>Solanales</taxon>
        <taxon>Solanaceae</taxon>
        <taxon>Solanoideae</taxon>
        <taxon>Solaneae</taxon>
        <taxon>Solanum</taxon>
        <taxon>Solanum subgen. Lycopersicon</taxon>
    </lineage>
</organism>
<keyword evidence="3" id="KW-1185">Reference proteome</keyword>
<dbReference type="Proteomes" id="UP000004994">
    <property type="component" value="Chromosome 1"/>
</dbReference>
<keyword evidence="1" id="KW-1133">Transmembrane helix</keyword>
<dbReference type="Gramene" id="Solyc01g105605.1.1">
    <property type="protein sequence ID" value="Solyc01g105605.1.1"/>
    <property type="gene ID" value="Solyc01g105605.1"/>
</dbReference>
<feature type="transmembrane region" description="Helical" evidence="1">
    <location>
        <begin position="32"/>
        <end position="48"/>
    </location>
</feature>
<sequence>MKAAVLGILMTMSARHMGQLMCDSSQVSMQVYVFLIVGLFFEYIGRLIRTESQKLPLKSQCKLAHDKLKIHFSKLSVTLDLRHIFIEDRHNNNMRSYNIGFSLQGTGYLLANS</sequence>
<dbReference type="EnsemblPlants" id="Solyc01g105605.1.1">
    <property type="protein sequence ID" value="Solyc01g105605.1.1"/>
    <property type="gene ID" value="Solyc01g105605.1"/>
</dbReference>
<protein>
    <submittedName>
        <fullName evidence="2">Uncharacterized protein</fullName>
    </submittedName>
</protein>
<keyword evidence="1" id="KW-0472">Membrane</keyword>
<dbReference type="AlphaFoldDB" id="A0A3Q7ER04"/>
<evidence type="ECO:0000313" key="3">
    <source>
        <dbReference type="Proteomes" id="UP000004994"/>
    </source>
</evidence>
<dbReference type="InParanoid" id="A0A3Q7ER04"/>
<reference evidence="2" key="1">
    <citation type="journal article" date="2012" name="Nature">
        <title>The tomato genome sequence provides insights into fleshy fruit evolution.</title>
        <authorList>
            <consortium name="Tomato Genome Consortium"/>
        </authorList>
    </citation>
    <scope>NUCLEOTIDE SEQUENCE [LARGE SCALE GENOMIC DNA]</scope>
    <source>
        <strain evidence="2">cv. Heinz 1706</strain>
    </source>
</reference>
<evidence type="ECO:0000313" key="2">
    <source>
        <dbReference type="EnsemblPlants" id="Solyc01g105605.1.1"/>
    </source>
</evidence>
<name>A0A3Q7ER04_SOLLC</name>
<keyword evidence="1" id="KW-0812">Transmembrane</keyword>